<sequence>MRGELPRPVGSQLMHYLSSKSEETKQTNQGVINYEHIHDIYKDRGAVLGERGIGRCPRLTRLASLSQALAVVLGDEKRAFEGRRDRQDTREDKSGRETVRQDERQKPTDLRLSLTQPTYQGLPDHPNIRNSTRILEKSNKLSRPPSGLMGGAEEGSFDPLAAALVEEFARSRRKHPRPGVPEDMLVVPSHHFLSQSPCILSMASKLSPQQSLYQLRTTA</sequence>
<organism evidence="1 2">
    <name type="scientific">Lasiodiplodia mahajangana</name>
    <dbReference type="NCBI Taxonomy" id="1108764"/>
    <lineage>
        <taxon>Eukaryota</taxon>
        <taxon>Fungi</taxon>
        <taxon>Dikarya</taxon>
        <taxon>Ascomycota</taxon>
        <taxon>Pezizomycotina</taxon>
        <taxon>Dothideomycetes</taxon>
        <taxon>Dothideomycetes incertae sedis</taxon>
        <taxon>Botryosphaeriales</taxon>
        <taxon>Botryosphaeriaceae</taxon>
        <taxon>Lasiodiplodia</taxon>
    </lineage>
</organism>
<name>A0ACC2JQP9_9PEZI</name>
<evidence type="ECO:0000313" key="1">
    <source>
        <dbReference type="EMBL" id="KAJ8129815.1"/>
    </source>
</evidence>
<protein>
    <submittedName>
        <fullName evidence="1">Uncharacterized protein</fullName>
    </submittedName>
</protein>
<gene>
    <name evidence="1" type="ORF">O1611_g3817</name>
</gene>
<dbReference type="EMBL" id="JAPUUL010000653">
    <property type="protein sequence ID" value="KAJ8129815.1"/>
    <property type="molecule type" value="Genomic_DNA"/>
</dbReference>
<comment type="caution">
    <text evidence="1">The sequence shown here is derived from an EMBL/GenBank/DDBJ whole genome shotgun (WGS) entry which is preliminary data.</text>
</comment>
<dbReference type="Proteomes" id="UP001153332">
    <property type="component" value="Unassembled WGS sequence"/>
</dbReference>
<reference evidence="1" key="1">
    <citation type="submission" date="2022-12" db="EMBL/GenBank/DDBJ databases">
        <title>Genome Sequence of Lasiodiplodia mahajangana.</title>
        <authorList>
            <person name="Buettner E."/>
        </authorList>
    </citation>
    <scope>NUCLEOTIDE SEQUENCE</scope>
    <source>
        <strain evidence="1">VT137</strain>
    </source>
</reference>
<accession>A0ACC2JQP9</accession>
<keyword evidence="2" id="KW-1185">Reference proteome</keyword>
<proteinExistence type="predicted"/>
<evidence type="ECO:0000313" key="2">
    <source>
        <dbReference type="Proteomes" id="UP001153332"/>
    </source>
</evidence>